<dbReference type="InterPro" id="IPR048469">
    <property type="entry name" value="YchJ-like_M"/>
</dbReference>
<comment type="caution">
    <text evidence="2">The sequence shown here is derived from an EMBL/GenBank/DDBJ whole genome shotgun (WGS) entry which is preliminary data.</text>
</comment>
<reference evidence="2 3" key="1">
    <citation type="submission" date="2017-10" db="EMBL/GenBank/DDBJ databases">
        <title>Sequencing the genomes of 1000 actinobacteria strains.</title>
        <authorList>
            <person name="Klenk H.-P."/>
        </authorList>
    </citation>
    <scope>NUCLEOTIDE SEQUENCE [LARGE SCALE GENOMIC DNA]</scope>
    <source>
        <strain evidence="2 3">DSM 15597</strain>
    </source>
</reference>
<dbReference type="EMBL" id="PDJC01000001">
    <property type="protein sequence ID" value="PFG15552.1"/>
    <property type="molecule type" value="Genomic_DNA"/>
</dbReference>
<organism evidence="2 3">
    <name type="scientific">Propionicimonas paludicola</name>
    <dbReference type="NCBI Taxonomy" id="185243"/>
    <lineage>
        <taxon>Bacteria</taxon>
        <taxon>Bacillati</taxon>
        <taxon>Actinomycetota</taxon>
        <taxon>Actinomycetes</taxon>
        <taxon>Propionibacteriales</taxon>
        <taxon>Nocardioidaceae</taxon>
        <taxon>Propionicimonas</taxon>
    </lineage>
</organism>
<dbReference type="InterPro" id="IPR032710">
    <property type="entry name" value="NTF2-like_dom_sf"/>
</dbReference>
<proteinExistence type="predicted"/>
<sequence>MTRPDARPWPTTAEALMRSRFEAFRDADAAWLLASWHPSTRPGRLDLSGNPRWRGLQILDVVDGGEDDDTGVVEFRASYLTPGGVDFQHERSRFVREAGRWYYLDAVRAPGLGG</sequence>
<dbReference type="Gene3D" id="3.10.450.50">
    <property type="match status" value="1"/>
</dbReference>
<protein>
    <submittedName>
        <fullName evidence="2">SEC-C motif-containing protein</fullName>
    </submittedName>
</protein>
<dbReference type="Proteomes" id="UP000226079">
    <property type="component" value="Unassembled WGS sequence"/>
</dbReference>
<evidence type="ECO:0000259" key="1">
    <source>
        <dbReference type="Pfam" id="PF17775"/>
    </source>
</evidence>
<evidence type="ECO:0000313" key="2">
    <source>
        <dbReference type="EMBL" id="PFG15552.1"/>
    </source>
</evidence>
<evidence type="ECO:0000313" key="3">
    <source>
        <dbReference type="Proteomes" id="UP000226079"/>
    </source>
</evidence>
<feature type="domain" description="YchJ-like middle NTF2-like" evidence="1">
    <location>
        <begin position="12"/>
        <end position="106"/>
    </location>
</feature>
<name>A0A2A9CPL5_9ACTN</name>
<dbReference type="SUPFAM" id="SSF54427">
    <property type="entry name" value="NTF2-like"/>
    <property type="match status" value="1"/>
</dbReference>
<dbReference type="AlphaFoldDB" id="A0A2A9CPL5"/>
<keyword evidence="3" id="KW-1185">Reference proteome</keyword>
<dbReference type="RefSeq" id="WP_211283231.1">
    <property type="nucleotide sequence ID" value="NZ_PDJC01000001.1"/>
</dbReference>
<dbReference type="Pfam" id="PF17775">
    <property type="entry name" value="YchJ_M-like"/>
    <property type="match status" value="1"/>
</dbReference>
<gene>
    <name evidence="2" type="ORF">ATK74_0072</name>
</gene>
<accession>A0A2A9CPL5</accession>